<feature type="transmembrane region" description="Helical" evidence="12">
    <location>
        <begin position="51"/>
        <end position="79"/>
    </location>
</feature>
<evidence type="ECO:0000256" key="7">
    <source>
        <dbReference type="ARBA" id="ARBA00022676"/>
    </source>
</evidence>
<accession>A0A512N2N9</accession>
<evidence type="ECO:0000256" key="3">
    <source>
        <dbReference type="ARBA" id="ARBA00009337"/>
    </source>
</evidence>
<sequence>MSEGWQLDPHAGRAGWRRWLLLILVLVTTAVGLILMGRIVAARGPEILKPIFLPCFALLFAWIALSFWSGVFGFLLSVLRRHPVTLSRQSPAAGVVPTLHQRTAILVPVYNEDPTEVSGRLAVMQRSLQATGHAAAFDFFVLSDTTNAEIAAEEERLYGELRERLAAETHLFYRRRAQNTGKKAGNIAEWIGTRGPDYAFMIVLDADSLLSGDTMVRLAALMEANPRTGLIQTHIVPAGRETLFARALQFSSRMTGVVLSMGNSFWQTSEANYFGHNAILRVAAFAECCRLPVLSGRPPLGGEILSHDFVEAAFLRRGGWYCWLLPELRGSYEELPSNLLDYAVRDRRWMQGNLQHARLISQRGLHWMSRLHFGMGIFAYVASPLWLAMLMLSSAMVVDHRITGDIFFGPTRSLFPLWPQYHWPEIHGLLGMTLALLLGPKLLALTLRLWSTRGVRRFGGRLAMTASFLVETAFSTLLAPVMMLFHTTFLIRILGGNAVGWPPQARGDRGMDWRQALQRHIGHVLFGVAALTALGAIVPDYVPWILPVVAGLLLSVPLAVLSSRRAMGLAARRLSLFVTPEERAQATLAIGH</sequence>
<feature type="transmembrane region" description="Helical" evidence="12">
    <location>
        <begin position="483"/>
        <end position="501"/>
    </location>
</feature>
<dbReference type="GO" id="GO:0005886">
    <property type="term" value="C:plasma membrane"/>
    <property type="evidence" value="ECO:0007669"/>
    <property type="project" value="UniProtKB-SubCell"/>
</dbReference>
<dbReference type="CDD" id="cd04191">
    <property type="entry name" value="Glucan_BSP_MdoH"/>
    <property type="match status" value="1"/>
</dbReference>
<keyword evidence="7" id="KW-0328">Glycosyltransferase</keyword>
<dbReference type="InterPro" id="IPR001173">
    <property type="entry name" value="Glyco_trans_2-like"/>
</dbReference>
<evidence type="ECO:0000256" key="9">
    <source>
        <dbReference type="ARBA" id="ARBA00022692"/>
    </source>
</evidence>
<keyword evidence="10 12" id="KW-1133">Transmembrane helix</keyword>
<dbReference type="InterPro" id="IPR029044">
    <property type="entry name" value="Nucleotide-diphossugar_trans"/>
</dbReference>
<keyword evidence="6" id="KW-0997">Cell inner membrane</keyword>
<comment type="pathway">
    <text evidence="2">Glycan metabolism; osmoregulated periplasmic glucan (OPG) biosynthesis.</text>
</comment>
<name>A0A512N2N9_9HYPH</name>
<evidence type="ECO:0000313" key="15">
    <source>
        <dbReference type="Proteomes" id="UP000321058"/>
    </source>
</evidence>
<evidence type="ECO:0000256" key="6">
    <source>
        <dbReference type="ARBA" id="ARBA00022519"/>
    </source>
</evidence>
<evidence type="ECO:0000256" key="4">
    <source>
        <dbReference type="ARBA" id="ARBA00020585"/>
    </source>
</evidence>
<feature type="transmembrane region" description="Helical" evidence="12">
    <location>
        <begin position="371"/>
        <end position="392"/>
    </location>
</feature>
<comment type="subcellular location">
    <subcellularLocation>
        <location evidence="1">Cell inner membrane</location>
        <topology evidence="1">Multi-pass membrane protein</topology>
    </subcellularLocation>
</comment>
<keyword evidence="5" id="KW-1003">Cell membrane</keyword>
<dbReference type="InterPro" id="IPR050321">
    <property type="entry name" value="Glycosyltr_2/OpgH_subfam"/>
</dbReference>
<dbReference type="PANTHER" id="PTHR43867">
    <property type="entry name" value="CELLULOSE SYNTHASE CATALYTIC SUBUNIT A [UDP-FORMING]"/>
    <property type="match status" value="1"/>
</dbReference>
<evidence type="ECO:0000313" key="14">
    <source>
        <dbReference type="EMBL" id="GEP53248.1"/>
    </source>
</evidence>
<evidence type="ECO:0000256" key="12">
    <source>
        <dbReference type="SAM" id="Phobius"/>
    </source>
</evidence>
<dbReference type="SUPFAM" id="SSF53448">
    <property type="entry name" value="Nucleotide-diphospho-sugar transferases"/>
    <property type="match status" value="1"/>
</dbReference>
<dbReference type="Gene3D" id="3.90.550.10">
    <property type="entry name" value="Spore Coat Polysaccharide Biosynthesis Protein SpsA, Chain A"/>
    <property type="match status" value="1"/>
</dbReference>
<dbReference type="Pfam" id="PF13632">
    <property type="entry name" value="Glyco_trans_2_3"/>
    <property type="match status" value="1"/>
</dbReference>
<evidence type="ECO:0000256" key="8">
    <source>
        <dbReference type="ARBA" id="ARBA00022679"/>
    </source>
</evidence>
<gene>
    <name evidence="14" type="primary">opgH</name>
    <name evidence="14" type="ORF">RSO01_04140</name>
</gene>
<feature type="domain" description="Glycosyltransferase 2-like" evidence="13">
    <location>
        <begin position="202"/>
        <end position="397"/>
    </location>
</feature>
<dbReference type="AlphaFoldDB" id="A0A512N2N9"/>
<evidence type="ECO:0000256" key="10">
    <source>
        <dbReference type="ARBA" id="ARBA00022989"/>
    </source>
</evidence>
<reference evidence="14 15" key="1">
    <citation type="submission" date="2019-07" db="EMBL/GenBank/DDBJ databases">
        <title>Whole genome shotgun sequence of Reyranella soli NBRC 108950.</title>
        <authorList>
            <person name="Hosoyama A."/>
            <person name="Uohara A."/>
            <person name="Ohji S."/>
            <person name="Ichikawa N."/>
        </authorList>
    </citation>
    <scope>NUCLEOTIDE SEQUENCE [LARGE SCALE GENOMIC DNA]</scope>
    <source>
        <strain evidence="14 15">NBRC 108950</strain>
    </source>
</reference>
<feature type="transmembrane region" description="Helical" evidence="12">
    <location>
        <begin position="20"/>
        <end position="39"/>
    </location>
</feature>
<evidence type="ECO:0000256" key="1">
    <source>
        <dbReference type="ARBA" id="ARBA00004429"/>
    </source>
</evidence>
<evidence type="ECO:0000256" key="2">
    <source>
        <dbReference type="ARBA" id="ARBA00005001"/>
    </source>
</evidence>
<keyword evidence="11 12" id="KW-0472">Membrane</keyword>
<comment type="caution">
    <text evidence="14">The sequence shown here is derived from an EMBL/GenBank/DDBJ whole genome shotgun (WGS) entry which is preliminary data.</text>
</comment>
<evidence type="ECO:0000256" key="11">
    <source>
        <dbReference type="ARBA" id="ARBA00023136"/>
    </source>
</evidence>
<dbReference type="Proteomes" id="UP000321058">
    <property type="component" value="Unassembled WGS sequence"/>
</dbReference>
<dbReference type="RefSeq" id="WP_170302791.1">
    <property type="nucleotide sequence ID" value="NZ_BKAJ01000004.1"/>
</dbReference>
<dbReference type="NCBIfam" id="NF003962">
    <property type="entry name" value="PRK05454.2-5"/>
    <property type="match status" value="1"/>
</dbReference>
<dbReference type="EMBL" id="BKAJ01000004">
    <property type="protein sequence ID" value="GEP53248.1"/>
    <property type="molecule type" value="Genomic_DNA"/>
</dbReference>
<keyword evidence="15" id="KW-1185">Reference proteome</keyword>
<evidence type="ECO:0000259" key="13">
    <source>
        <dbReference type="Pfam" id="PF13632"/>
    </source>
</evidence>
<feature type="transmembrane region" description="Helical" evidence="12">
    <location>
        <begin position="426"/>
        <end position="446"/>
    </location>
</feature>
<keyword evidence="9 12" id="KW-0812">Transmembrane</keyword>
<comment type="similarity">
    <text evidence="3">Belongs to the glycosyltransferase 2 family. OpgH subfamily.</text>
</comment>
<evidence type="ECO:0000256" key="5">
    <source>
        <dbReference type="ARBA" id="ARBA00022475"/>
    </source>
</evidence>
<organism evidence="14 15">
    <name type="scientific">Reyranella soli</name>
    <dbReference type="NCBI Taxonomy" id="1230389"/>
    <lineage>
        <taxon>Bacteria</taxon>
        <taxon>Pseudomonadati</taxon>
        <taxon>Pseudomonadota</taxon>
        <taxon>Alphaproteobacteria</taxon>
        <taxon>Hyphomicrobiales</taxon>
        <taxon>Reyranellaceae</taxon>
        <taxon>Reyranella</taxon>
    </lineage>
</organism>
<dbReference type="PANTHER" id="PTHR43867:SF5">
    <property type="entry name" value="GLUCANS BIOSYNTHESIS GLUCOSYLTRANSFERASE H"/>
    <property type="match status" value="1"/>
</dbReference>
<proteinExistence type="inferred from homology"/>
<dbReference type="NCBIfam" id="NF003958">
    <property type="entry name" value="PRK05454.2-1"/>
    <property type="match status" value="1"/>
</dbReference>
<dbReference type="GO" id="GO:0016758">
    <property type="term" value="F:hexosyltransferase activity"/>
    <property type="evidence" value="ECO:0007669"/>
    <property type="project" value="TreeGrafter"/>
</dbReference>
<feature type="transmembrane region" description="Helical" evidence="12">
    <location>
        <begin position="544"/>
        <end position="563"/>
    </location>
</feature>
<keyword evidence="8 14" id="KW-0808">Transferase</keyword>
<protein>
    <recommendedName>
        <fullName evidence="4">Glucans biosynthesis glucosyltransferase H</fullName>
    </recommendedName>
</protein>